<dbReference type="RefSeq" id="XP_040782431.1">
    <property type="nucleotide sequence ID" value="XM_040929741.1"/>
</dbReference>
<comment type="caution">
    <text evidence="2">The sequence shown here is derived from an EMBL/GenBank/DDBJ whole genome shotgun (WGS) entry which is preliminary data.</text>
</comment>
<dbReference type="AlphaFoldDB" id="A0A9P4G6D9"/>
<organism evidence="2 3">
    <name type="scientific">Cucurbitaria berberidis CBS 394.84</name>
    <dbReference type="NCBI Taxonomy" id="1168544"/>
    <lineage>
        <taxon>Eukaryota</taxon>
        <taxon>Fungi</taxon>
        <taxon>Dikarya</taxon>
        <taxon>Ascomycota</taxon>
        <taxon>Pezizomycotina</taxon>
        <taxon>Dothideomycetes</taxon>
        <taxon>Pleosporomycetidae</taxon>
        <taxon>Pleosporales</taxon>
        <taxon>Pleosporineae</taxon>
        <taxon>Cucurbitariaceae</taxon>
        <taxon>Cucurbitaria</taxon>
    </lineage>
</organism>
<keyword evidence="1" id="KW-0472">Membrane</keyword>
<accession>A0A9P4G6D9</accession>
<keyword evidence="1" id="KW-0812">Transmembrane</keyword>
<evidence type="ECO:0000313" key="3">
    <source>
        <dbReference type="Proteomes" id="UP000800039"/>
    </source>
</evidence>
<keyword evidence="1" id="KW-1133">Transmembrane helix</keyword>
<feature type="non-terminal residue" evidence="2">
    <location>
        <position position="1"/>
    </location>
</feature>
<reference evidence="2" key="1">
    <citation type="submission" date="2020-01" db="EMBL/GenBank/DDBJ databases">
        <authorList>
            <consortium name="DOE Joint Genome Institute"/>
            <person name="Haridas S."/>
            <person name="Albert R."/>
            <person name="Binder M."/>
            <person name="Bloem J."/>
            <person name="Labutti K."/>
            <person name="Salamov A."/>
            <person name="Andreopoulos B."/>
            <person name="Baker S.E."/>
            <person name="Barry K."/>
            <person name="Bills G."/>
            <person name="Bluhm B.H."/>
            <person name="Cannon C."/>
            <person name="Castanera R."/>
            <person name="Culley D.E."/>
            <person name="Daum C."/>
            <person name="Ezra D."/>
            <person name="Gonzalez J.B."/>
            <person name="Henrissat B."/>
            <person name="Kuo A."/>
            <person name="Liang C."/>
            <person name="Lipzen A."/>
            <person name="Lutzoni F."/>
            <person name="Magnuson J."/>
            <person name="Mondo S."/>
            <person name="Nolan M."/>
            <person name="Ohm R."/>
            <person name="Pangilinan J."/>
            <person name="Park H.-J."/>
            <person name="Ramirez L."/>
            <person name="Alfaro M."/>
            <person name="Sun H."/>
            <person name="Tritt A."/>
            <person name="Yoshinaga Y."/>
            <person name="Zwiers L.-H."/>
            <person name="Turgeon B.G."/>
            <person name="Goodwin S.B."/>
            <person name="Spatafora J.W."/>
            <person name="Crous P.W."/>
            <person name="Grigoriev I.V."/>
        </authorList>
    </citation>
    <scope>NUCLEOTIDE SEQUENCE</scope>
    <source>
        <strain evidence="2">CBS 394.84</strain>
    </source>
</reference>
<protein>
    <submittedName>
        <fullName evidence="2">Uncharacterized protein</fullName>
    </submittedName>
</protein>
<sequence>FFFNNFTYYLILFLKCFLFFNYSTCALLVSSQYLALKKIYFLFKTIFLNNLTC</sequence>
<feature type="transmembrane region" description="Helical" evidence="1">
    <location>
        <begin position="6"/>
        <end position="29"/>
    </location>
</feature>
<name>A0A9P4G6D9_9PLEO</name>
<evidence type="ECO:0000256" key="1">
    <source>
        <dbReference type="SAM" id="Phobius"/>
    </source>
</evidence>
<proteinExistence type="predicted"/>
<dbReference type="Proteomes" id="UP000800039">
    <property type="component" value="Unassembled WGS sequence"/>
</dbReference>
<dbReference type="GeneID" id="63846993"/>
<dbReference type="EMBL" id="ML976626">
    <property type="protein sequence ID" value="KAF1839835.1"/>
    <property type="molecule type" value="Genomic_DNA"/>
</dbReference>
<gene>
    <name evidence="2" type="ORF">K460DRAFT_297940</name>
</gene>
<evidence type="ECO:0000313" key="2">
    <source>
        <dbReference type="EMBL" id="KAF1839835.1"/>
    </source>
</evidence>
<keyword evidence="3" id="KW-1185">Reference proteome</keyword>
<dbReference type="OrthoDB" id="8092968at2759"/>